<name>X1CTT6_9ZZZZ</name>
<accession>X1CTT6</accession>
<evidence type="ECO:0000313" key="1">
    <source>
        <dbReference type="EMBL" id="GAG99473.1"/>
    </source>
</evidence>
<dbReference type="EMBL" id="BART01026651">
    <property type="protein sequence ID" value="GAG99473.1"/>
    <property type="molecule type" value="Genomic_DNA"/>
</dbReference>
<proteinExistence type="predicted"/>
<gene>
    <name evidence="1" type="ORF">S01H4_47470</name>
</gene>
<organism evidence="1">
    <name type="scientific">marine sediment metagenome</name>
    <dbReference type="NCBI Taxonomy" id="412755"/>
    <lineage>
        <taxon>unclassified sequences</taxon>
        <taxon>metagenomes</taxon>
        <taxon>ecological metagenomes</taxon>
    </lineage>
</organism>
<dbReference type="AlphaFoldDB" id="X1CTT6"/>
<protein>
    <submittedName>
        <fullName evidence="1">Uncharacterized protein</fullName>
    </submittedName>
</protein>
<sequence length="50" mass="5622">MNKLFTIIVVFIFMLTFNNLLAQKIIRIEEGLNQIEAAYAEADSGDVSCL</sequence>
<reference evidence="1" key="1">
    <citation type="journal article" date="2014" name="Front. Microbiol.">
        <title>High frequency of phylogenetically diverse reductive dehalogenase-homologous genes in deep subseafloor sedimentary metagenomes.</title>
        <authorList>
            <person name="Kawai M."/>
            <person name="Futagami T."/>
            <person name="Toyoda A."/>
            <person name="Takaki Y."/>
            <person name="Nishi S."/>
            <person name="Hori S."/>
            <person name="Arai W."/>
            <person name="Tsubouchi T."/>
            <person name="Morono Y."/>
            <person name="Uchiyama I."/>
            <person name="Ito T."/>
            <person name="Fujiyama A."/>
            <person name="Inagaki F."/>
            <person name="Takami H."/>
        </authorList>
    </citation>
    <scope>NUCLEOTIDE SEQUENCE</scope>
    <source>
        <strain evidence="1">Expedition CK06-06</strain>
    </source>
</reference>
<comment type="caution">
    <text evidence="1">The sequence shown here is derived from an EMBL/GenBank/DDBJ whole genome shotgun (WGS) entry which is preliminary data.</text>
</comment>